<proteinExistence type="predicted"/>
<evidence type="ECO:0000313" key="4">
    <source>
        <dbReference type="EMBL" id="MBU5336318.1"/>
    </source>
</evidence>
<dbReference type="GO" id="GO:0003755">
    <property type="term" value="F:peptidyl-prolyl cis-trans isomerase activity"/>
    <property type="evidence" value="ECO:0007669"/>
    <property type="project" value="UniProtKB-EC"/>
</dbReference>
<evidence type="ECO:0000256" key="2">
    <source>
        <dbReference type="SAM" id="SignalP"/>
    </source>
</evidence>
<keyword evidence="1 4" id="KW-0413">Isomerase</keyword>
<dbReference type="InterPro" id="IPR000297">
    <property type="entry name" value="PPIase_PpiC"/>
</dbReference>
<evidence type="ECO:0000259" key="3">
    <source>
        <dbReference type="PROSITE" id="PS50198"/>
    </source>
</evidence>
<dbReference type="RefSeq" id="WP_216569443.1">
    <property type="nucleotide sequence ID" value="NZ_JAHLOQ010000018.1"/>
</dbReference>
<dbReference type="PANTHER" id="PTHR47245">
    <property type="entry name" value="PEPTIDYLPROLYL ISOMERASE"/>
    <property type="match status" value="1"/>
</dbReference>
<organism evidence="4 5">
    <name type="scientific">Intestinibacter bartlettii</name>
    <dbReference type="NCBI Taxonomy" id="261299"/>
    <lineage>
        <taxon>Bacteria</taxon>
        <taxon>Bacillati</taxon>
        <taxon>Bacillota</taxon>
        <taxon>Clostridia</taxon>
        <taxon>Peptostreptococcales</taxon>
        <taxon>Peptostreptococcaceae</taxon>
        <taxon>Intestinibacter</taxon>
    </lineage>
</organism>
<dbReference type="Pfam" id="PF13616">
    <property type="entry name" value="Rotamase_3"/>
    <property type="match status" value="1"/>
</dbReference>
<gene>
    <name evidence="4" type="ORF">KQI20_07680</name>
</gene>
<name>A0ABS6DY39_9FIRM</name>
<dbReference type="EC" id="5.2.1.8" evidence="4"/>
<evidence type="ECO:0000313" key="5">
    <source>
        <dbReference type="Proteomes" id="UP001196301"/>
    </source>
</evidence>
<dbReference type="Proteomes" id="UP001196301">
    <property type="component" value="Unassembled WGS sequence"/>
</dbReference>
<dbReference type="EMBL" id="JAHLOQ010000018">
    <property type="protein sequence ID" value="MBU5336318.1"/>
    <property type="molecule type" value="Genomic_DNA"/>
</dbReference>
<dbReference type="PROSITE" id="PS51257">
    <property type="entry name" value="PROKAR_LIPOPROTEIN"/>
    <property type="match status" value="1"/>
</dbReference>
<reference evidence="4 5" key="1">
    <citation type="submission" date="2021-06" db="EMBL/GenBank/DDBJ databases">
        <authorList>
            <person name="Sun Q."/>
            <person name="Li D."/>
        </authorList>
    </citation>
    <scope>NUCLEOTIDE SEQUENCE [LARGE SCALE GENOMIC DNA]</scope>
    <source>
        <strain evidence="4 5">N19</strain>
    </source>
</reference>
<feature type="domain" description="PpiC" evidence="3">
    <location>
        <begin position="190"/>
        <end position="296"/>
    </location>
</feature>
<sequence length="343" mass="38540">MKKIMAVVLSFVLGISMIGCSSNKNVATVNGEGIPAKYFETYVNWTKLVYETNYGYTSSVWNTEMEDSTDSSDSKNNKDSKEKQTYWDSFKSQMLLGMEQSEVVYQKAKEVKAVPSDDEVQEQVDNFKKNVNSNDTTKEQAEKAGINDEFLKYVLTRELAYSAYQEYFNKNTKVDESKLKKEYEEHKDSYDTVTASHILISTLDDQGNELSDAKKAEAKKKAEEVLEKAKSGEDFAKLAKEYSDDTANASEGGNLGAFTAGQMVEEFSDAAFALDKNEISDIVETQYGYHIIKVTDKADTYKAVKDSVKSAVLANEFTQQVEKLVKDAKIETNDEVLKSVSYK</sequence>
<keyword evidence="1" id="KW-0697">Rotamase</keyword>
<feature type="chain" id="PRO_5046150623" evidence="2">
    <location>
        <begin position="22"/>
        <end position="343"/>
    </location>
</feature>
<dbReference type="PROSITE" id="PS50198">
    <property type="entry name" value="PPIC_PPIASE_2"/>
    <property type="match status" value="1"/>
</dbReference>
<evidence type="ECO:0000256" key="1">
    <source>
        <dbReference type="PROSITE-ProRule" id="PRU00278"/>
    </source>
</evidence>
<dbReference type="InterPro" id="IPR050245">
    <property type="entry name" value="PrsA_foldase"/>
</dbReference>
<keyword evidence="5" id="KW-1185">Reference proteome</keyword>
<accession>A0ABS6DY39</accession>
<keyword evidence="2" id="KW-0732">Signal</keyword>
<comment type="caution">
    <text evidence="4">The sequence shown here is derived from an EMBL/GenBank/DDBJ whole genome shotgun (WGS) entry which is preliminary data.</text>
</comment>
<feature type="signal peptide" evidence="2">
    <location>
        <begin position="1"/>
        <end position="21"/>
    </location>
</feature>
<dbReference type="PANTHER" id="PTHR47245:SF2">
    <property type="entry name" value="PEPTIDYL-PROLYL CIS-TRANS ISOMERASE HP_0175-RELATED"/>
    <property type="match status" value="1"/>
</dbReference>
<protein>
    <submittedName>
        <fullName evidence="4">Peptidylprolyl isomerase</fullName>
        <ecNumber evidence="4">5.2.1.8</ecNumber>
    </submittedName>
</protein>